<dbReference type="EMBL" id="JBHUEM010000003">
    <property type="protein sequence ID" value="MFD1735276.1"/>
    <property type="molecule type" value="Genomic_DNA"/>
</dbReference>
<evidence type="ECO:0000259" key="3">
    <source>
        <dbReference type="PROSITE" id="PS50111"/>
    </source>
</evidence>
<dbReference type="RefSeq" id="WP_377927050.1">
    <property type="nucleotide sequence ID" value="NZ_JBHUEM010000003.1"/>
</dbReference>
<reference evidence="5" key="1">
    <citation type="journal article" date="2019" name="Int. J. Syst. Evol. Microbiol.">
        <title>The Global Catalogue of Microorganisms (GCM) 10K type strain sequencing project: providing services to taxonomists for standard genome sequencing and annotation.</title>
        <authorList>
            <consortium name="The Broad Institute Genomics Platform"/>
            <consortium name="The Broad Institute Genome Sequencing Center for Infectious Disease"/>
            <person name="Wu L."/>
            <person name="Ma J."/>
        </authorList>
    </citation>
    <scope>NUCLEOTIDE SEQUENCE [LARGE SCALE GENOMIC DNA]</scope>
    <source>
        <strain evidence="5">CCUG 49339</strain>
    </source>
</reference>
<evidence type="ECO:0000256" key="1">
    <source>
        <dbReference type="ARBA" id="ARBA00023224"/>
    </source>
</evidence>
<organism evidence="4 5">
    <name type="scientific">Bacillus salitolerans</name>
    <dbReference type="NCBI Taxonomy" id="1437434"/>
    <lineage>
        <taxon>Bacteria</taxon>
        <taxon>Bacillati</taxon>
        <taxon>Bacillota</taxon>
        <taxon>Bacilli</taxon>
        <taxon>Bacillales</taxon>
        <taxon>Bacillaceae</taxon>
        <taxon>Bacillus</taxon>
    </lineage>
</organism>
<dbReference type="SMART" id="SM00283">
    <property type="entry name" value="MA"/>
    <property type="match status" value="1"/>
</dbReference>
<dbReference type="Pfam" id="PF00015">
    <property type="entry name" value="MCPsignal"/>
    <property type="match status" value="1"/>
</dbReference>
<accession>A0ABW4LK14</accession>
<feature type="domain" description="Methyl-accepting transducer" evidence="3">
    <location>
        <begin position="29"/>
        <end position="279"/>
    </location>
</feature>
<proteinExistence type="predicted"/>
<keyword evidence="5" id="KW-1185">Reference proteome</keyword>
<sequence length="315" mass="34390">MVSQLQGLLTSTGSVSKNVEQIAKEIEEENKGLTEISNQVAVSTDELSSGSQVISEDLQKSVTLVEQMDRDFKENLEQSTHTANYSEKAVKSIIEGRKAMDDQKQLLIENITSIKTIEKKAKDFTNYAEKIEEMARTVSTIADQTNLLALNAAIEAARAGEAGKGFAVVADEVRKLAEESTKATKQIFEMVDHIKNGLFNIVASVEEGTDLASKQETSMDMTTNAFSTIEGNVQGISETIKQLVEGLQKSKLRGEQVLEAVENISSVVQQAAAGSEEISASTSEQLSAFEKLQTKVTSMRNLTDELNRVLSNFKL</sequence>
<dbReference type="InterPro" id="IPR004089">
    <property type="entry name" value="MCPsignal_dom"/>
</dbReference>
<dbReference type="PANTHER" id="PTHR32089:SF112">
    <property type="entry name" value="LYSOZYME-LIKE PROTEIN-RELATED"/>
    <property type="match status" value="1"/>
</dbReference>
<keyword evidence="1 2" id="KW-0807">Transducer</keyword>
<protein>
    <submittedName>
        <fullName evidence="4">Methyl-accepting chemotaxis protein</fullName>
    </submittedName>
</protein>
<evidence type="ECO:0000313" key="4">
    <source>
        <dbReference type="EMBL" id="MFD1735276.1"/>
    </source>
</evidence>
<comment type="caution">
    <text evidence="4">The sequence shown here is derived from an EMBL/GenBank/DDBJ whole genome shotgun (WGS) entry which is preliminary data.</text>
</comment>
<name>A0ABW4LK14_9BACI</name>
<dbReference type="Gene3D" id="1.10.287.950">
    <property type="entry name" value="Methyl-accepting chemotaxis protein"/>
    <property type="match status" value="1"/>
</dbReference>
<evidence type="ECO:0000313" key="5">
    <source>
        <dbReference type="Proteomes" id="UP001597214"/>
    </source>
</evidence>
<gene>
    <name evidence="4" type="ORF">ACFSCX_01740</name>
</gene>
<dbReference type="Proteomes" id="UP001597214">
    <property type="component" value="Unassembled WGS sequence"/>
</dbReference>
<dbReference type="PROSITE" id="PS50111">
    <property type="entry name" value="CHEMOTAXIS_TRANSDUC_2"/>
    <property type="match status" value="1"/>
</dbReference>
<evidence type="ECO:0000256" key="2">
    <source>
        <dbReference type="PROSITE-ProRule" id="PRU00284"/>
    </source>
</evidence>
<dbReference type="PANTHER" id="PTHR32089">
    <property type="entry name" value="METHYL-ACCEPTING CHEMOTAXIS PROTEIN MCPB"/>
    <property type="match status" value="1"/>
</dbReference>
<dbReference type="SUPFAM" id="SSF58104">
    <property type="entry name" value="Methyl-accepting chemotaxis protein (MCP) signaling domain"/>
    <property type="match status" value="1"/>
</dbReference>